<evidence type="ECO:0000313" key="4">
    <source>
        <dbReference type="Proteomes" id="UP000800036"/>
    </source>
</evidence>
<name>A0A6A5VM56_9PLEO</name>
<dbReference type="EMBL" id="ML976662">
    <property type="protein sequence ID" value="KAF1977955.1"/>
    <property type="molecule type" value="Genomic_DNA"/>
</dbReference>
<keyword evidence="2" id="KW-0732">Signal</keyword>
<dbReference type="AlphaFoldDB" id="A0A6A5VM56"/>
<keyword evidence="4" id="KW-1185">Reference proteome</keyword>
<reference evidence="3" key="1">
    <citation type="journal article" date="2020" name="Stud. Mycol.">
        <title>101 Dothideomycetes genomes: a test case for predicting lifestyles and emergence of pathogens.</title>
        <authorList>
            <person name="Haridas S."/>
            <person name="Albert R."/>
            <person name="Binder M."/>
            <person name="Bloem J."/>
            <person name="Labutti K."/>
            <person name="Salamov A."/>
            <person name="Andreopoulos B."/>
            <person name="Baker S."/>
            <person name="Barry K."/>
            <person name="Bills G."/>
            <person name="Bluhm B."/>
            <person name="Cannon C."/>
            <person name="Castanera R."/>
            <person name="Culley D."/>
            <person name="Daum C."/>
            <person name="Ezra D."/>
            <person name="Gonzalez J."/>
            <person name="Henrissat B."/>
            <person name="Kuo A."/>
            <person name="Liang C."/>
            <person name="Lipzen A."/>
            <person name="Lutzoni F."/>
            <person name="Magnuson J."/>
            <person name="Mondo S."/>
            <person name="Nolan M."/>
            <person name="Ohm R."/>
            <person name="Pangilinan J."/>
            <person name="Park H.-J."/>
            <person name="Ramirez L."/>
            <person name="Alfaro M."/>
            <person name="Sun H."/>
            <person name="Tritt A."/>
            <person name="Yoshinaga Y."/>
            <person name="Zwiers L.-H."/>
            <person name="Turgeon B."/>
            <person name="Goodwin S."/>
            <person name="Spatafora J."/>
            <person name="Crous P."/>
            <person name="Grigoriev I."/>
        </authorList>
    </citation>
    <scope>NUCLEOTIDE SEQUENCE</scope>
    <source>
        <strain evidence="3">CBS 107.79</strain>
    </source>
</reference>
<feature type="signal peptide" evidence="2">
    <location>
        <begin position="1"/>
        <end position="25"/>
    </location>
</feature>
<feature type="compositionally biased region" description="Polar residues" evidence="1">
    <location>
        <begin position="50"/>
        <end position="73"/>
    </location>
</feature>
<protein>
    <submittedName>
        <fullName evidence="3">Uncharacterized protein</fullName>
    </submittedName>
</protein>
<evidence type="ECO:0000313" key="3">
    <source>
        <dbReference type="EMBL" id="KAF1977955.1"/>
    </source>
</evidence>
<dbReference type="OrthoDB" id="3741621at2759"/>
<evidence type="ECO:0000256" key="2">
    <source>
        <dbReference type="SAM" id="SignalP"/>
    </source>
</evidence>
<accession>A0A6A5VM56</accession>
<sequence length="265" mass="30301">MPATLATAWSSLAAAILQLQTSIQAYQTSQQPTPHSKNISKNIEIDPTLDATNNTKNAQEHSVATQTDEPIPQNTLTTLSAQLSTFETQLKQRNQWQTPPHFYPDPSLPLDLSDLDEAITLLARALDSPAPTLRHPQLFPTPRPAFSQQKWTWDFHWAEFYYVHPQTGNHVYLSEWVRRDLEDELEWEIISQGDRSVEEGLAVLGAWEEWEEWEWDGEWGEWFLPLGERGAVERRVYASEWERGVSEVWIHVERSGLGAGDEEGA</sequence>
<feature type="chain" id="PRO_5025663850" evidence="2">
    <location>
        <begin position="26"/>
        <end position="265"/>
    </location>
</feature>
<proteinExistence type="predicted"/>
<dbReference type="Proteomes" id="UP000800036">
    <property type="component" value="Unassembled WGS sequence"/>
</dbReference>
<organism evidence="3 4">
    <name type="scientific">Bimuria novae-zelandiae CBS 107.79</name>
    <dbReference type="NCBI Taxonomy" id="1447943"/>
    <lineage>
        <taxon>Eukaryota</taxon>
        <taxon>Fungi</taxon>
        <taxon>Dikarya</taxon>
        <taxon>Ascomycota</taxon>
        <taxon>Pezizomycotina</taxon>
        <taxon>Dothideomycetes</taxon>
        <taxon>Pleosporomycetidae</taxon>
        <taxon>Pleosporales</taxon>
        <taxon>Massarineae</taxon>
        <taxon>Didymosphaeriaceae</taxon>
        <taxon>Bimuria</taxon>
    </lineage>
</organism>
<evidence type="ECO:0000256" key="1">
    <source>
        <dbReference type="SAM" id="MobiDB-lite"/>
    </source>
</evidence>
<feature type="region of interest" description="Disordered" evidence="1">
    <location>
        <begin position="49"/>
        <end position="73"/>
    </location>
</feature>
<gene>
    <name evidence="3" type="ORF">BU23DRAFT_564798</name>
</gene>